<evidence type="ECO:0000256" key="6">
    <source>
        <dbReference type="SAM" id="SignalP"/>
    </source>
</evidence>
<dbReference type="KEGG" id="fas:105264742"/>
<dbReference type="InterPro" id="IPR001314">
    <property type="entry name" value="Peptidase_S1A"/>
</dbReference>
<accession>A0A9R1SZQ0</accession>
<keyword evidence="6" id="KW-0732">Signal</keyword>
<keyword evidence="5" id="KW-1015">Disulfide bond</keyword>
<dbReference type="CDD" id="cd00190">
    <property type="entry name" value="Tryp_SPc"/>
    <property type="match status" value="1"/>
</dbReference>
<feature type="chain" id="PRO_5040195075" evidence="6">
    <location>
        <begin position="23"/>
        <end position="273"/>
    </location>
</feature>
<evidence type="ECO:0000256" key="5">
    <source>
        <dbReference type="ARBA" id="ARBA00023157"/>
    </source>
</evidence>
<organism evidence="8 9">
    <name type="scientific">Fopius arisanus</name>
    <dbReference type="NCBI Taxonomy" id="64838"/>
    <lineage>
        <taxon>Eukaryota</taxon>
        <taxon>Metazoa</taxon>
        <taxon>Ecdysozoa</taxon>
        <taxon>Arthropoda</taxon>
        <taxon>Hexapoda</taxon>
        <taxon>Insecta</taxon>
        <taxon>Pterygota</taxon>
        <taxon>Neoptera</taxon>
        <taxon>Endopterygota</taxon>
        <taxon>Hymenoptera</taxon>
        <taxon>Apocrita</taxon>
        <taxon>Ichneumonoidea</taxon>
        <taxon>Braconidae</taxon>
        <taxon>Opiinae</taxon>
        <taxon>Fopius</taxon>
    </lineage>
</organism>
<evidence type="ECO:0000313" key="8">
    <source>
        <dbReference type="Proteomes" id="UP000694866"/>
    </source>
</evidence>
<dbReference type="InterPro" id="IPR043504">
    <property type="entry name" value="Peptidase_S1_PA_chymotrypsin"/>
</dbReference>
<dbReference type="OrthoDB" id="6755574at2759"/>
<dbReference type="GO" id="GO:0004252">
    <property type="term" value="F:serine-type endopeptidase activity"/>
    <property type="evidence" value="ECO:0007669"/>
    <property type="project" value="InterPro"/>
</dbReference>
<proteinExistence type="inferred from homology"/>
<feature type="domain" description="Peptidase S1" evidence="7">
    <location>
        <begin position="28"/>
        <end position="262"/>
    </location>
</feature>
<name>A0A9R1SZQ0_9HYME</name>
<evidence type="ECO:0000256" key="4">
    <source>
        <dbReference type="ARBA" id="ARBA00022825"/>
    </source>
</evidence>
<dbReference type="InterPro" id="IPR001254">
    <property type="entry name" value="Trypsin_dom"/>
</dbReference>
<keyword evidence="4" id="KW-0720">Serine protease</keyword>
<dbReference type="Pfam" id="PF00089">
    <property type="entry name" value="Trypsin"/>
    <property type="match status" value="1"/>
</dbReference>
<reference evidence="9" key="1">
    <citation type="submission" date="2025-08" db="UniProtKB">
        <authorList>
            <consortium name="RefSeq"/>
        </authorList>
    </citation>
    <scope>IDENTIFICATION</scope>
    <source>
        <strain evidence="9">USDA-PBARC FA_bdor</strain>
        <tissue evidence="9">Whole organism</tissue>
    </source>
</reference>
<keyword evidence="2" id="KW-0645">Protease</keyword>
<dbReference type="Gene3D" id="2.40.10.10">
    <property type="entry name" value="Trypsin-like serine proteases"/>
    <property type="match status" value="1"/>
</dbReference>
<dbReference type="AlphaFoldDB" id="A0A9R1SZQ0"/>
<dbReference type="GO" id="GO:0006508">
    <property type="term" value="P:proteolysis"/>
    <property type="evidence" value="ECO:0007669"/>
    <property type="project" value="UniProtKB-KW"/>
</dbReference>
<dbReference type="PANTHER" id="PTHR24276:SF96">
    <property type="entry name" value="PEPTIDASE S1 DOMAIN-CONTAINING PROTEIN"/>
    <property type="match status" value="1"/>
</dbReference>
<dbReference type="InterPro" id="IPR050430">
    <property type="entry name" value="Peptidase_S1"/>
</dbReference>
<dbReference type="PRINTS" id="PR00722">
    <property type="entry name" value="CHYMOTRYPSIN"/>
</dbReference>
<keyword evidence="8" id="KW-1185">Reference proteome</keyword>
<keyword evidence="3" id="KW-0378">Hydrolase</keyword>
<dbReference type="Proteomes" id="UP000694866">
    <property type="component" value="Unplaced"/>
</dbReference>
<dbReference type="InterPro" id="IPR018114">
    <property type="entry name" value="TRYPSIN_HIS"/>
</dbReference>
<comment type="similarity">
    <text evidence="1">Belongs to the peptidase S1 family.</text>
</comment>
<evidence type="ECO:0000259" key="7">
    <source>
        <dbReference type="PROSITE" id="PS50240"/>
    </source>
</evidence>
<evidence type="ECO:0000256" key="1">
    <source>
        <dbReference type="ARBA" id="ARBA00007664"/>
    </source>
</evidence>
<sequence length="273" mass="30309">MVIFSAACIVLVLHTIIEDVSARAPTKIIGGTDTTIEEFPSIVSIRDEAGDHICGGTLISNKHVMTAAHCLVTMEKKRHKVTKFVNKVTVCVGGCRKNLEEPREVKRTDIHELFDGDYSETSYILHDIGIITLKEAIEESPTRRPIALPSENTPIGETGYVAGWGSVDKSLIEIPLTLQKARMNIIACKIIPGTMKIPDTEICAFNRKDIGFCVYDSGSPLIVNNEVVGIASWKWTPSCAEGYPDVYTRVESYVEWIRNIISPHQPIKEDELR</sequence>
<feature type="signal peptide" evidence="6">
    <location>
        <begin position="1"/>
        <end position="22"/>
    </location>
</feature>
<evidence type="ECO:0000313" key="9">
    <source>
        <dbReference type="RefSeq" id="XP_011300130.1"/>
    </source>
</evidence>
<dbReference type="SMART" id="SM00020">
    <property type="entry name" value="Tryp_SPc"/>
    <property type="match status" value="1"/>
</dbReference>
<dbReference type="GeneID" id="105264742"/>
<dbReference type="SUPFAM" id="SSF50494">
    <property type="entry name" value="Trypsin-like serine proteases"/>
    <property type="match status" value="1"/>
</dbReference>
<dbReference type="PROSITE" id="PS50240">
    <property type="entry name" value="TRYPSIN_DOM"/>
    <property type="match status" value="1"/>
</dbReference>
<evidence type="ECO:0000256" key="3">
    <source>
        <dbReference type="ARBA" id="ARBA00022801"/>
    </source>
</evidence>
<gene>
    <name evidence="9" type="primary">LOC105264742</name>
</gene>
<dbReference type="PROSITE" id="PS00134">
    <property type="entry name" value="TRYPSIN_HIS"/>
    <property type="match status" value="1"/>
</dbReference>
<dbReference type="PANTHER" id="PTHR24276">
    <property type="entry name" value="POLYSERASE-RELATED"/>
    <property type="match status" value="1"/>
</dbReference>
<dbReference type="InterPro" id="IPR009003">
    <property type="entry name" value="Peptidase_S1_PA"/>
</dbReference>
<evidence type="ECO:0000256" key="2">
    <source>
        <dbReference type="ARBA" id="ARBA00022670"/>
    </source>
</evidence>
<protein>
    <submittedName>
        <fullName evidence="9">Chymotrypsin-2-like</fullName>
    </submittedName>
</protein>
<dbReference type="RefSeq" id="XP_011300130.1">
    <property type="nucleotide sequence ID" value="XM_011301828.1"/>
</dbReference>